<dbReference type="InterPro" id="IPR056291">
    <property type="entry name" value="MORN_DRC7"/>
</dbReference>
<evidence type="ECO:0000256" key="10">
    <source>
        <dbReference type="SAM" id="MobiDB-lite"/>
    </source>
</evidence>
<evidence type="ECO:0000256" key="5">
    <source>
        <dbReference type="ARBA" id="ARBA00022846"/>
    </source>
</evidence>
<feature type="compositionally biased region" description="Polar residues" evidence="10">
    <location>
        <begin position="19"/>
        <end position="35"/>
    </location>
</feature>
<feature type="region of interest" description="Disordered" evidence="10">
    <location>
        <begin position="437"/>
        <end position="463"/>
    </location>
</feature>
<organism evidence="13 14">
    <name type="scientific">Rhizophlyctis rosea</name>
    <dbReference type="NCBI Taxonomy" id="64517"/>
    <lineage>
        <taxon>Eukaryota</taxon>
        <taxon>Fungi</taxon>
        <taxon>Fungi incertae sedis</taxon>
        <taxon>Chytridiomycota</taxon>
        <taxon>Chytridiomycota incertae sedis</taxon>
        <taxon>Chytridiomycetes</taxon>
        <taxon>Rhizophlyctidales</taxon>
        <taxon>Rhizophlyctidaceae</taxon>
        <taxon>Rhizophlyctis</taxon>
    </lineage>
</organism>
<dbReference type="GO" id="GO:0031514">
    <property type="term" value="C:motile cilium"/>
    <property type="evidence" value="ECO:0007669"/>
    <property type="project" value="UniProtKB-SubCell"/>
</dbReference>
<dbReference type="GO" id="GO:0048870">
    <property type="term" value="P:cell motility"/>
    <property type="evidence" value="ECO:0007669"/>
    <property type="project" value="TreeGrafter"/>
</dbReference>
<keyword evidence="5" id="KW-0282">Flagellum</keyword>
<reference evidence="13" key="1">
    <citation type="submission" date="2020-05" db="EMBL/GenBank/DDBJ databases">
        <title>Phylogenomic resolution of chytrid fungi.</title>
        <authorList>
            <person name="Stajich J.E."/>
            <person name="Amses K."/>
            <person name="Simmons R."/>
            <person name="Seto K."/>
            <person name="Myers J."/>
            <person name="Bonds A."/>
            <person name="Quandt C.A."/>
            <person name="Barry K."/>
            <person name="Liu P."/>
            <person name="Grigoriev I."/>
            <person name="Longcore J.E."/>
            <person name="James T.Y."/>
        </authorList>
    </citation>
    <scope>NUCLEOTIDE SEQUENCE</scope>
    <source>
        <strain evidence="13">JEL0318</strain>
    </source>
</reference>
<evidence type="ECO:0000259" key="11">
    <source>
        <dbReference type="Pfam" id="PF24667"/>
    </source>
</evidence>
<keyword evidence="7" id="KW-0969">Cilium</keyword>
<dbReference type="Pfam" id="PF24667">
    <property type="entry name" value="MORN_DRC7"/>
    <property type="match status" value="1"/>
</dbReference>
<sequence length="927" mass="106370">MLTVPDTDGTTHPSDRMSRTASAISTPRTNATPSRRPSELPLDAPDDQPKKRPPSTHTNNGEPGAEPTEDDETMLALQDKLNQISAEDLTSQVNVLEQHEIEYRKEVERKKQEMKEELLDRSKVPESYYTTSTKEGLVLQFVENFNRQYMQLYPGRKELLLCPKNHFDTKKFVCTTIRATQLPYKELYDYRGCARFVADYISYEPLEPPHELPTTIPGPAYTLKLQYGNSFDYAIVLASLLRGVGYDAYVVSGYATRDLTLMNETKTETDAIGIPSPTNQTTSDAQEQAEKGEKEGGGTGKYKVKPPRQLRSSFLVKQEEKKKAAQVKDAEVRRLQQRQAMEEDDEDDDELKGLRVHAWVLVLPGKREVAESFFIEPPTGRIYPTDNENYLGVESVWSSANYWVNMQVCYDGLKGISFDLGDNAKWEFVLLDNTQPSSSANLDDEDLKDADAASDEEDETQHSEILDLPPSWVEKIAISKEQFEARCPSGSKSVTYKNARCETFAEYHRNDGMVSRITFFADDIKEFNGEIREYFSNRKDKLRERIRIPYLDKIHEFFDPGRPHGLKEHVILEGRTQEMHFYSSARSDGLVKRVEEPHKVIEIFTEREDFLTYRSVTYDTNDTDDLQLARGSMIKMTEKFDHDPGHMGTPVEDTLRQCEDVPAGTDAAKKTYFVKDDKIRVTYHREEGRIIPSTIEFKKPTAEQKNHFEVLNSFQVNPYTPEPKKQHLFAHLCALVRSEQACLNAIKLSEREVKEILQARQAEEKDVALVISVYDTIRNQTKLPSEDEKAAHKGEEEESKGTDLDYLSPFLVNYPDPTSLTPTEATQIKDACLKSLKERLIEKASIIQTRLDTVTAEYQRRQLLYSRNADSMTVEETEEYVRFCNDALFRMHILEKRLAKHKEVAPERYVELDAKLRADPRLRAAYY</sequence>
<evidence type="ECO:0000256" key="3">
    <source>
        <dbReference type="ARBA" id="ARBA00010738"/>
    </source>
</evidence>
<feature type="domain" description="Dynein regulatory complex subunit 7 MORN" evidence="11">
    <location>
        <begin position="488"/>
        <end position="772"/>
    </location>
</feature>
<feature type="compositionally biased region" description="Polar residues" evidence="10">
    <location>
        <begin position="276"/>
        <end position="286"/>
    </location>
</feature>
<comment type="caution">
    <text evidence="13">The sequence shown here is derived from an EMBL/GenBank/DDBJ whole genome shotgun (WGS) entry which is preliminary data.</text>
</comment>
<dbReference type="PANTHER" id="PTHR35249:SF2">
    <property type="entry name" value="DYNEIN REGULATORY COMPLEX SUBUNIT 7"/>
    <property type="match status" value="1"/>
</dbReference>
<dbReference type="EMBL" id="JADGJD010000448">
    <property type="protein sequence ID" value="KAJ3051002.1"/>
    <property type="molecule type" value="Genomic_DNA"/>
</dbReference>
<dbReference type="InterPro" id="IPR038765">
    <property type="entry name" value="Papain-like_cys_pep_sf"/>
</dbReference>
<dbReference type="InterPro" id="IPR056292">
    <property type="entry name" value="DRC7_C"/>
</dbReference>
<dbReference type="AlphaFoldDB" id="A0AAD5SIN7"/>
<evidence type="ECO:0000313" key="14">
    <source>
        <dbReference type="Proteomes" id="UP001212841"/>
    </source>
</evidence>
<keyword evidence="9" id="KW-0966">Cell projection</keyword>
<name>A0AAD5SIN7_9FUNG</name>
<evidence type="ECO:0000256" key="6">
    <source>
        <dbReference type="ARBA" id="ARBA00023054"/>
    </source>
</evidence>
<accession>A0AAD5SIN7</accession>
<proteinExistence type="inferred from homology"/>
<feature type="compositionally biased region" description="Acidic residues" evidence="10">
    <location>
        <begin position="442"/>
        <end position="459"/>
    </location>
</feature>
<feature type="domain" description="Dynein regulatory complex subunit 7 C-terminal" evidence="12">
    <location>
        <begin position="819"/>
        <end position="925"/>
    </location>
</feature>
<comment type="similarity">
    <text evidence="3">Belongs to the DRC7 family.</text>
</comment>
<dbReference type="SUPFAM" id="SSF54001">
    <property type="entry name" value="Cysteine proteinases"/>
    <property type="match status" value="1"/>
</dbReference>
<evidence type="ECO:0000256" key="8">
    <source>
        <dbReference type="ARBA" id="ARBA00023212"/>
    </source>
</evidence>
<dbReference type="Proteomes" id="UP001212841">
    <property type="component" value="Unassembled WGS sequence"/>
</dbReference>
<keyword evidence="6" id="KW-0175">Coiled coil</keyword>
<evidence type="ECO:0000256" key="7">
    <source>
        <dbReference type="ARBA" id="ARBA00023069"/>
    </source>
</evidence>
<evidence type="ECO:0000313" key="13">
    <source>
        <dbReference type="EMBL" id="KAJ3051002.1"/>
    </source>
</evidence>
<evidence type="ECO:0000256" key="1">
    <source>
        <dbReference type="ARBA" id="ARBA00004230"/>
    </source>
</evidence>
<keyword evidence="4" id="KW-0963">Cytoplasm</keyword>
<protein>
    <recommendedName>
        <fullName evidence="15">Dynein regulatory complex subunit 7</fullName>
    </recommendedName>
</protein>
<evidence type="ECO:0000256" key="4">
    <source>
        <dbReference type="ARBA" id="ARBA00022490"/>
    </source>
</evidence>
<comment type="subcellular location">
    <subcellularLocation>
        <location evidence="1">Cell projection</location>
        <location evidence="1">Cilium</location>
        <location evidence="1">Flagellum</location>
    </subcellularLocation>
    <subcellularLocation>
        <location evidence="2">Cytoplasm</location>
        <location evidence="2">Cytoskeleton</location>
        <location evidence="2">Cilium axoneme</location>
    </subcellularLocation>
</comment>
<dbReference type="Pfam" id="PF24671">
    <property type="entry name" value="DRC7_C"/>
    <property type="match status" value="1"/>
</dbReference>
<dbReference type="InterPro" id="IPR033551">
    <property type="entry name" value="DRC7/lobo"/>
</dbReference>
<evidence type="ECO:0000256" key="2">
    <source>
        <dbReference type="ARBA" id="ARBA00004430"/>
    </source>
</evidence>
<evidence type="ECO:0000259" key="12">
    <source>
        <dbReference type="Pfam" id="PF24671"/>
    </source>
</evidence>
<feature type="region of interest" description="Disordered" evidence="10">
    <location>
        <begin position="1"/>
        <end position="72"/>
    </location>
</feature>
<keyword evidence="8" id="KW-0206">Cytoskeleton</keyword>
<evidence type="ECO:0000256" key="9">
    <source>
        <dbReference type="ARBA" id="ARBA00023273"/>
    </source>
</evidence>
<dbReference type="PANTHER" id="PTHR35249">
    <property type="entry name" value="DYNEIN REGULATORY COMPLEX SUBUNIT 7"/>
    <property type="match status" value="1"/>
</dbReference>
<keyword evidence="14" id="KW-1185">Reference proteome</keyword>
<dbReference type="Gene3D" id="3.10.620.30">
    <property type="match status" value="1"/>
</dbReference>
<gene>
    <name evidence="13" type="ORF">HK097_008025</name>
</gene>
<dbReference type="GO" id="GO:0005930">
    <property type="term" value="C:axoneme"/>
    <property type="evidence" value="ECO:0007669"/>
    <property type="project" value="UniProtKB-SubCell"/>
</dbReference>
<feature type="region of interest" description="Disordered" evidence="10">
    <location>
        <begin position="268"/>
        <end position="305"/>
    </location>
</feature>
<evidence type="ECO:0008006" key="15">
    <source>
        <dbReference type="Google" id="ProtNLM"/>
    </source>
</evidence>